<keyword evidence="2" id="KW-1185">Reference proteome</keyword>
<reference evidence="1 2" key="1">
    <citation type="journal article" date="2022" name="New Phytol.">
        <title>Ecological generalism drives hyperdiversity of secondary metabolite gene clusters in xylarialean endophytes.</title>
        <authorList>
            <person name="Franco M.E.E."/>
            <person name="Wisecaver J.H."/>
            <person name="Arnold A.E."/>
            <person name="Ju Y.M."/>
            <person name="Slot J.C."/>
            <person name="Ahrendt S."/>
            <person name="Moore L.P."/>
            <person name="Eastman K.E."/>
            <person name="Scott K."/>
            <person name="Konkel Z."/>
            <person name="Mondo S.J."/>
            <person name="Kuo A."/>
            <person name="Hayes R.D."/>
            <person name="Haridas S."/>
            <person name="Andreopoulos B."/>
            <person name="Riley R."/>
            <person name="LaButti K."/>
            <person name="Pangilinan J."/>
            <person name="Lipzen A."/>
            <person name="Amirebrahimi M."/>
            <person name="Yan J."/>
            <person name="Adam C."/>
            <person name="Keymanesh K."/>
            <person name="Ng V."/>
            <person name="Louie K."/>
            <person name="Northen T."/>
            <person name="Drula E."/>
            <person name="Henrissat B."/>
            <person name="Hsieh H.M."/>
            <person name="Youens-Clark K."/>
            <person name="Lutzoni F."/>
            <person name="Miadlikowska J."/>
            <person name="Eastwood D.C."/>
            <person name="Hamelin R.C."/>
            <person name="Grigoriev I.V."/>
            <person name="U'Ren J.M."/>
        </authorList>
    </citation>
    <scope>NUCLEOTIDE SEQUENCE [LARGE SCALE GENOMIC DNA]</scope>
    <source>
        <strain evidence="1 2">CBS 119005</strain>
    </source>
</reference>
<proteinExistence type="predicted"/>
<comment type="caution">
    <text evidence="1">The sequence shown here is derived from an EMBL/GenBank/DDBJ whole genome shotgun (WGS) entry which is preliminary data.</text>
</comment>
<evidence type="ECO:0000313" key="1">
    <source>
        <dbReference type="EMBL" id="KAI4858894.1"/>
    </source>
</evidence>
<evidence type="ECO:0000313" key="2">
    <source>
        <dbReference type="Proteomes" id="UP001497700"/>
    </source>
</evidence>
<dbReference type="Proteomes" id="UP001497700">
    <property type="component" value="Unassembled WGS sequence"/>
</dbReference>
<name>A0ACB9YHJ4_9PEZI</name>
<accession>A0ACB9YHJ4</accession>
<protein>
    <submittedName>
        <fullName evidence="1">Uncharacterized protein</fullName>
    </submittedName>
</protein>
<sequence length="229" mass="26750">METSNTGGRGRSGHSDSHLPRYPTFQNRGHLQLHFTQQVQKAEAGIRTVVSREYGIQKDNMILELSLRPVDFNPETELWRRGLGFYHSLSVPLILIPTLFIYIPDTTTTPDQTPQQREEELQRHIDARCMTFKLFEGSIQYHPDEELPDIPFDCECDLFHCNVGIQWAGEGKYVLDYETSSYIYLPLPSKQYERYELRDTDHKQLMHWHEKWETALKLPIGDIGRKLAT</sequence>
<dbReference type="EMBL" id="MU393676">
    <property type="protein sequence ID" value="KAI4858894.1"/>
    <property type="molecule type" value="Genomic_DNA"/>
</dbReference>
<gene>
    <name evidence="1" type="ORF">F4820DRAFT_454420</name>
</gene>
<organism evidence="1 2">
    <name type="scientific">Hypoxylon rubiginosum</name>
    <dbReference type="NCBI Taxonomy" id="110542"/>
    <lineage>
        <taxon>Eukaryota</taxon>
        <taxon>Fungi</taxon>
        <taxon>Dikarya</taxon>
        <taxon>Ascomycota</taxon>
        <taxon>Pezizomycotina</taxon>
        <taxon>Sordariomycetes</taxon>
        <taxon>Xylariomycetidae</taxon>
        <taxon>Xylariales</taxon>
        <taxon>Hypoxylaceae</taxon>
        <taxon>Hypoxylon</taxon>
    </lineage>
</organism>